<dbReference type="EC" id="7.6.2.1" evidence="15"/>
<feature type="binding site" evidence="13">
    <location>
        <position position="1116"/>
    </location>
    <ligand>
        <name>ATP</name>
        <dbReference type="ChEBI" id="CHEBI:30616"/>
    </ligand>
</feature>
<dbReference type="EMBL" id="LVLJ01003151">
    <property type="protein sequence ID" value="OAE22588.1"/>
    <property type="molecule type" value="Genomic_DNA"/>
</dbReference>
<feature type="binding site" evidence="14">
    <location>
        <position position="763"/>
    </location>
    <ligand>
        <name>Mg(2+)</name>
        <dbReference type="ChEBI" id="CHEBI:18420"/>
    </ligand>
</feature>
<keyword evidence="9 15" id="KW-1133">Transmembrane helix</keyword>
<dbReference type="GO" id="GO:0005524">
    <property type="term" value="F:ATP binding"/>
    <property type="evidence" value="ECO:0007669"/>
    <property type="project" value="UniProtKB-UniRule"/>
</dbReference>
<comment type="caution">
    <text evidence="19">The sequence shown here is derived from an EMBL/GenBank/DDBJ whole genome shotgun (WGS) entry which is preliminary data.</text>
</comment>
<comment type="catalytic activity">
    <reaction evidence="11 15">
        <text>ATP + H2O + phospholipidSide 1 = ADP + phosphate + phospholipidSide 2.</text>
        <dbReference type="EC" id="7.6.2.1"/>
    </reaction>
</comment>
<feature type="compositionally biased region" description="Gly residues" evidence="16">
    <location>
        <begin position="97"/>
        <end position="114"/>
    </location>
</feature>
<dbReference type="SFLD" id="SFLDG00002">
    <property type="entry name" value="C1.7:_P-type_atpase_like"/>
    <property type="match status" value="1"/>
</dbReference>
<evidence type="ECO:0000256" key="12">
    <source>
        <dbReference type="PIRSR" id="PIRSR606539-1"/>
    </source>
</evidence>
<dbReference type="GO" id="GO:0016887">
    <property type="term" value="F:ATP hydrolysis activity"/>
    <property type="evidence" value="ECO:0007669"/>
    <property type="project" value="InterPro"/>
</dbReference>
<evidence type="ECO:0000256" key="4">
    <source>
        <dbReference type="ARBA" id="ARBA00022723"/>
    </source>
</evidence>
<dbReference type="PANTHER" id="PTHR24092:SF91">
    <property type="entry name" value="PHOSPHOLIPID-TRANSPORTING ATPASE 1"/>
    <property type="match status" value="1"/>
</dbReference>
<dbReference type="InterPro" id="IPR023214">
    <property type="entry name" value="HAD_sf"/>
</dbReference>
<feature type="binding site" evidence="13">
    <location>
        <position position="761"/>
    </location>
    <ligand>
        <name>ATP</name>
        <dbReference type="ChEBI" id="CHEBI:30616"/>
    </ligand>
</feature>
<feature type="binding site" evidence="14">
    <location>
        <position position="1287"/>
    </location>
    <ligand>
        <name>Mg(2+)</name>
        <dbReference type="ChEBI" id="CHEBI:18420"/>
    </ligand>
</feature>
<evidence type="ECO:0000256" key="2">
    <source>
        <dbReference type="ARBA" id="ARBA00008109"/>
    </source>
</evidence>
<keyword evidence="3 15" id="KW-0812">Transmembrane</keyword>
<evidence type="ECO:0000256" key="9">
    <source>
        <dbReference type="ARBA" id="ARBA00022989"/>
    </source>
</evidence>
<protein>
    <recommendedName>
        <fullName evidence="15">Phospholipid-transporting ATPase</fullName>
        <ecNumber evidence="15">7.6.2.1</ecNumber>
    </recommendedName>
</protein>
<dbReference type="InterPro" id="IPR032630">
    <property type="entry name" value="P_typ_ATPase_c"/>
</dbReference>
<feature type="compositionally biased region" description="Low complexity" evidence="16">
    <location>
        <begin position="169"/>
        <end position="194"/>
    </location>
</feature>
<evidence type="ECO:0000256" key="11">
    <source>
        <dbReference type="ARBA" id="ARBA00034036"/>
    </source>
</evidence>
<keyword evidence="4 14" id="KW-0479">Metal-binding</keyword>
<dbReference type="SUPFAM" id="SSF81660">
    <property type="entry name" value="Metal cation-transporting ATPase, ATP-binding domain N"/>
    <property type="match status" value="1"/>
</dbReference>
<feature type="transmembrane region" description="Helical" evidence="15">
    <location>
        <begin position="1451"/>
        <end position="1470"/>
    </location>
</feature>
<feature type="active site" description="4-aspartylphosphate intermediate" evidence="12">
    <location>
        <position position="761"/>
    </location>
</feature>
<keyword evidence="6 13" id="KW-0067">ATP-binding</keyword>
<comment type="subcellular location">
    <subcellularLocation>
        <location evidence="1 15">Membrane</location>
        <topology evidence="1 15">Multi-pass membrane protein</topology>
    </subcellularLocation>
</comment>
<feature type="domain" description="P-type ATPase C-terminal" evidence="18">
    <location>
        <begin position="1401"/>
        <end position="1519"/>
    </location>
</feature>
<feature type="transmembrane region" description="Helical" evidence="15">
    <location>
        <begin position="693"/>
        <end position="713"/>
    </location>
</feature>
<dbReference type="InterPro" id="IPR008250">
    <property type="entry name" value="ATPase_P-typ_transduc_dom_A_sf"/>
</dbReference>
<feature type="binding site" evidence="13">
    <location>
        <position position="928"/>
    </location>
    <ligand>
        <name>ATP</name>
        <dbReference type="ChEBI" id="CHEBI:30616"/>
    </ligand>
</feature>
<feature type="compositionally biased region" description="Low complexity" evidence="16">
    <location>
        <begin position="206"/>
        <end position="221"/>
    </location>
</feature>
<keyword evidence="5 13" id="KW-0547">Nucleotide-binding</keyword>
<dbReference type="Gene3D" id="1.20.1110.10">
    <property type="entry name" value="Calcium-transporting ATPase, transmembrane domain"/>
    <property type="match status" value="1"/>
</dbReference>
<dbReference type="GO" id="GO:0000287">
    <property type="term" value="F:magnesium ion binding"/>
    <property type="evidence" value="ECO:0007669"/>
    <property type="project" value="UniProtKB-UniRule"/>
</dbReference>
<feature type="binding site" evidence="13">
    <location>
        <position position="969"/>
    </location>
    <ligand>
        <name>ATP</name>
        <dbReference type="ChEBI" id="CHEBI:30616"/>
    </ligand>
</feature>
<dbReference type="InterPro" id="IPR023298">
    <property type="entry name" value="ATPase_P-typ_TM_dom_sf"/>
</dbReference>
<evidence type="ECO:0000256" key="16">
    <source>
        <dbReference type="SAM" id="MobiDB-lite"/>
    </source>
</evidence>
<evidence type="ECO:0000256" key="8">
    <source>
        <dbReference type="ARBA" id="ARBA00022967"/>
    </source>
</evidence>
<reference evidence="19" key="1">
    <citation type="submission" date="2016-03" db="EMBL/GenBank/DDBJ databases">
        <title>Mechanisms controlling the formation of the plant cell surface in tip-growing cells are functionally conserved among land plants.</title>
        <authorList>
            <person name="Honkanen S."/>
            <person name="Jones V.A."/>
            <person name="Morieri G."/>
            <person name="Champion C."/>
            <person name="Hetherington A.J."/>
            <person name="Kelly S."/>
            <person name="Saint-Marcoux D."/>
            <person name="Proust H."/>
            <person name="Prescott H."/>
            <person name="Dolan L."/>
        </authorList>
    </citation>
    <scope>NUCLEOTIDE SEQUENCE [LARGE SCALE GENOMIC DNA]</scope>
    <source>
        <tissue evidence="19">Whole gametophyte</tissue>
    </source>
</reference>
<dbReference type="InterPro" id="IPR044492">
    <property type="entry name" value="P_typ_ATPase_HD_dom"/>
</dbReference>
<feature type="binding site" evidence="13">
    <location>
        <position position="1267"/>
    </location>
    <ligand>
        <name>ATP</name>
        <dbReference type="ChEBI" id="CHEBI:30616"/>
    </ligand>
</feature>
<feature type="compositionally biased region" description="Basic and acidic residues" evidence="16">
    <location>
        <begin position="118"/>
        <end position="130"/>
    </location>
</feature>
<dbReference type="PRINTS" id="PR00119">
    <property type="entry name" value="CATATPASE"/>
</dbReference>
<feature type="binding site" evidence="13">
    <location>
        <position position="992"/>
    </location>
    <ligand>
        <name>ATP</name>
        <dbReference type="ChEBI" id="CHEBI:30616"/>
    </ligand>
</feature>
<dbReference type="GO" id="GO:0140326">
    <property type="term" value="F:ATPase-coupled intramembrane lipid transporter activity"/>
    <property type="evidence" value="ECO:0007669"/>
    <property type="project" value="UniProtKB-EC"/>
</dbReference>
<feature type="binding site" evidence="14">
    <location>
        <position position="761"/>
    </location>
    <ligand>
        <name>Mg(2+)</name>
        <dbReference type="ChEBI" id="CHEBI:18420"/>
    </ligand>
</feature>
<dbReference type="InterPro" id="IPR036412">
    <property type="entry name" value="HAD-like_sf"/>
</dbReference>
<name>A0A176VNV0_MARPO</name>
<proteinExistence type="inferred from homology"/>
<dbReference type="InterPro" id="IPR023299">
    <property type="entry name" value="ATPase_P-typ_cyto_dom_N"/>
</dbReference>
<dbReference type="NCBIfam" id="TIGR01494">
    <property type="entry name" value="ATPase_P-type"/>
    <property type="match status" value="1"/>
</dbReference>
<feature type="region of interest" description="Disordered" evidence="16">
    <location>
        <begin position="1532"/>
        <end position="1569"/>
    </location>
</feature>
<keyword evidence="20" id="KW-1185">Reference proteome</keyword>
<dbReference type="FunFam" id="3.40.50.1000:FF:000001">
    <property type="entry name" value="Phospholipid-transporting ATPase IC"/>
    <property type="match status" value="1"/>
</dbReference>
<feature type="binding site" evidence="13">
    <location>
        <position position="1291"/>
    </location>
    <ligand>
        <name>ATP</name>
        <dbReference type="ChEBI" id="CHEBI:30616"/>
    </ligand>
</feature>
<dbReference type="SUPFAM" id="SSF81665">
    <property type="entry name" value="Calcium ATPase, transmembrane domain M"/>
    <property type="match status" value="1"/>
</dbReference>
<feature type="transmembrane region" description="Helical" evidence="15">
    <location>
        <begin position="635"/>
        <end position="656"/>
    </location>
</feature>
<gene>
    <name evidence="19" type="ORF">AXG93_731s1310</name>
</gene>
<feature type="transmembrane region" description="Helical" evidence="15">
    <location>
        <begin position="1419"/>
        <end position="1439"/>
    </location>
</feature>
<feature type="binding site" evidence="13">
    <location>
        <position position="1117"/>
    </location>
    <ligand>
        <name>ATP</name>
        <dbReference type="ChEBI" id="CHEBI:30616"/>
    </ligand>
</feature>
<dbReference type="SFLD" id="SFLDS00003">
    <property type="entry name" value="Haloacid_Dehalogenase"/>
    <property type="match status" value="1"/>
</dbReference>
<comment type="cofactor">
    <cofactor evidence="14">
        <name>Mg(2+)</name>
        <dbReference type="ChEBI" id="CHEBI:18420"/>
    </cofactor>
</comment>
<dbReference type="Pfam" id="PF16212">
    <property type="entry name" value="PhoLip_ATPase_C"/>
    <property type="match status" value="2"/>
</dbReference>
<evidence type="ECO:0000256" key="14">
    <source>
        <dbReference type="PIRSR" id="PIRSR606539-3"/>
    </source>
</evidence>
<evidence type="ECO:0000256" key="5">
    <source>
        <dbReference type="ARBA" id="ARBA00022741"/>
    </source>
</evidence>
<feature type="compositionally biased region" description="Low complexity" evidence="16">
    <location>
        <begin position="1551"/>
        <end position="1569"/>
    </location>
</feature>
<feature type="region of interest" description="Disordered" evidence="16">
    <location>
        <begin position="1"/>
        <end position="372"/>
    </location>
</feature>
<dbReference type="SUPFAM" id="SSF56784">
    <property type="entry name" value="HAD-like"/>
    <property type="match status" value="1"/>
</dbReference>
<feature type="binding site" evidence="13">
    <location>
        <position position="762"/>
    </location>
    <ligand>
        <name>ATP</name>
        <dbReference type="ChEBI" id="CHEBI:30616"/>
    </ligand>
</feature>
<evidence type="ECO:0000256" key="7">
    <source>
        <dbReference type="ARBA" id="ARBA00022842"/>
    </source>
</evidence>
<sequence length="1569" mass="171998">MSPILWQARGLVEKRRGGAGGPQAGLAEREGFRRRGKGGSPVAMADERRRRWGPTSRRGGRGRGGGGGEEERTQEGARAAAGGGGGGVVVDLEKDPGGGGGEGGTRSRGPGGTGPMLRSREDEWANDKSEFVQCGNNDNGSVGFLADVDAMSATEETSPVAGKKTSLASTPSSPGQLRSSSVPSSVARSQASSPRTPTDSRPLATLPPRSSAGSSPLLASSNPKSTRGAYHSRSASVPAAKGGTFPPFQPPSSSERVGREESRSSPRSTRFPLVRAKSGPQTIESDLFKPFSERRSGRQRQLPPPVRSQSGDGKRQLHLNFSKAPGFGQDDGGQGPPGPPSGAGSPRSPTTPEYGSGSRRGTSPRGEEPHPRVVYINNPERTLENHPMANNKVRTSKYTFLSFLPRNLFEQFHRFAYIYFLIIVILNQIPQLAVFGRTASLFPLVFVLVITAIKDAYEDWGRHRSDRTENNRSSLVLQDGHYKPKKWKHIRVGEMIMIHSNETVPCDMVLLGTSDATGIAYVETLNLDGESNLKSRYARQETSAQHPETGPVSGTLICETPNRNIYEFTAYMDLGGNHLPLGPKNIILRGCELKNTSWAVGLAVYAGRETKAMLNSSGTQSKRSRLEQEMNRETLWLGTFLLIICLVGGIGMGVWIKRHDSELNNIPYYRKRNYSTGRDGDDYRYYGIVGEGVFGFLSCIIVFQIMVPISLYISMELVRLGQAYFMTRDLEMYDESTDTPFQCRALNINEDLGQIKYIFSDKTGTLTENKMEFFSASIDGVDYSDAKVSLDLPGEAEGPPEVAELVAGKLASVALNSENHAPRLSLMNFVGRLYDGWIGRPAALLNRRAWKPKVGAKVDPNLVRVLQNSLKSDDSAVVHEYFLVLAACNTVVPTMVSRSTTTGQLEMQAASSDGGAGLMEYQGESPDEQALVAAAASYGYTLLERNSSHIVIDILGEIHRFEVLGVHEFDSVRKRMSVIIKCPDGTIKLLMKGADTAVLDIVAPSSLKNLAARSNQDDLQTVTLSHLDRYAREGLRTLVVATKDLDQKTVDKWRIQYNKATSALADRAGLLRGAAELVEKNLTLVGATGIEDKLQAGVPETIALLREAGIQVWVLTGDKQETAISIGFSCLLLTRDMHQIIINETSMDGCREALASAKATYVIRSEQKKKRQLFRWPKQTVDNASLEGLAGSLGSDSHSEPLNRKPGQPLALIIDGNSLVHCLTEELEQEVLVVAGRSFEAPKVGSLYEVGRVCKVVVCCRVAPLQKAGVVSLVKRKTKDITLAIGDGANDVSMIQMADVGVGISGQEGRQAVMASDFAMGQFRFLKRLLLVHGHWNYSRLGYMVLYNFYRNAVFVMMLFWYILYTAFSPQAAISDWNLVFYSLIYTSIPTIVVGVLDKDSLVLFYVPYFTYRNTTVDIWGMGSLWTISVVILVNIQLAMDIQRWTYIHHLAVWGSILATWICMLVMDALTIETLLPQYWVIYHMARHWSYWFDILLILALALLPRFCVKVVWQSFFPSDIQIAREAEIKGHDGSRMEQGVELSEVPHSPVPTSSTSSSSTSPASSPAV</sequence>
<evidence type="ECO:0000256" key="1">
    <source>
        <dbReference type="ARBA" id="ARBA00004141"/>
    </source>
</evidence>
<dbReference type="Pfam" id="PF13246">
    <property type="entry name" value="Cation_ATPase"/>
    <property type="match status" value="1"/>
</dbReference>
<feature type="binding site" evidence="14">
    <location>
        <position position="1291"/>
    </location>
    <ligand>
        <name>Mg(2+)</name>
        <dbReference type="ChEBI" id="CHEBI:18420"/>
    </ligand>
</feature>
<dbReference type="InterPro" id="IPR001757">
    <property type="entry name" value="P_typ_ATPase"/>
</dbReference>
<dbReference type="GO" id="GO:0005886">
    <property type="term" value="C:plasma membrane"/>
    <property type="evidence" value="ECO:0007669"/>
    <property type="project" value="TreeGrafter"/>
</dbReference>
<dbReference type="Gene3D" id="2.70.150.10">
    <property type="entry name" value="Calcium-transporting ATPase, cytoplasmic transduction domain A"/>
    <property type="match status" value="1"/>
</dbReference>
<feature type="compositionally biased region" description="Low complexity" evidence="16">
    <location>
        <begin position="342"/>
        <end position="364"/>
    </location>
</feature>
<feature type="binding site" evidence="13">
    <location>
        <position position="763"/>
    </location>
    <ligand>
        <name>ATP</name>
        <dbReference type="ChEBI" id="CHEBI:30616"/>
    </ligand>
</feature>
<dbReference type="Gene3D" id="3.40.50.1000">
    <property type="entry name" value="HAD superfamily/HAD-like"/>
    <property type="match status" value="2"/>
</dbReference>
<evidence type="ECO:0000256" key="15">
    <source>
        <dbReference type="RuleBase" id="RU362033"/>
    </source>
</evidence>
<organism evidence="19 20">
    <name type="scientific">Marchantia polymorpha subsp. ruderalis</name>
    <dbReference type="NCBI Taxonomy" id="1480154"/>
    <lineage>
        <taxon>Eukaryota</taxon>
        <taxon>Viridiplantae</taxon>
        <taxon>Streptophyta</taxon>
        <taxon>Embryophyta</taxon>
        <taxon>Marchantiophyta</taxon>
        <taxon>Marchantiopsida</taxon>
        <taxon>Marchantiidae</taxon>
        <taxon>Marchantiales</taxon>
        <taxon>Marchantiaceae</taxon>
        <taxon>Marchantia</taxon>
    </lineage>
</organism>
<dbReference type="GO" id="GO:0045332">
    <property type="term" value="P:phospholipid translocation"/>
    <property type="evidence" value="ECO:0007669"/>
    <property type="project" value="TreeGrafter"/>
</dbReference>
<dbReference type="InterPro" id="IPR006539">
    <property type="entry name" value="P-type_ATPase_IV"/>
</dbReference>
<feature type="domain" description="P-type ATPase N-terminal" evidence="17">
    <location>
        <begin position="374"/>
        <end position="439"/>
    </location>
</feature>
<dbReference type="PANTHER" id="PTHR24092">
    <property type="entry name" value="PROBABLE PHOSPHOLIPID-TRANSPORTING ATPASE"/>
    <property type="match status" value="1"/>
</dbReference>
<dbReference type="InterPro" id="IPR018303">
    <property type="entry name" value="ATPase_P-typ_P_site"/>
</dbReference>
<keyword evidence="7 14" id="KW-0460">Magnesium</keyword>
<feature type="binding site" evidence="13">
    <location>
        <position position="1036"/>
    </location>
    <ligand>
        <name>ATP</name>
        <dbReference type="ChEBI" id="CHEBI:30616"/>
    </ligand>
</feature>
<dbReference type="InterPro" id="IPR032631">
    <property type="entry name" value="P-type_ATPase_N"/>
</dbReference>
<dbReference type="FunFam" id="2.70.150.10:FF:000054">
    <property type="entry name" value="Phospholipid-transporting ATPase"/>
    <property type="match status" value="1"/>
</dbReference>
<dbReference type="PROSITE" id="PS00154">
    <property type="entry name" value="ATPASE_E1_E2"/>
    <property type="match status" value="1"/>
</dbReference>
<evidence type="ECO:0000259" key="18">
    <source>
        <dbReference type="Pfam" id="PF16212"/>
    </source>
</evidence>
<feature type="binding site" evidence="13">
    <location>
        <position position="1118"/>
    </location>
    <ligand>
        <name>ATP</name>
        <dbReference type="ChEBI" id="CHEBI:30616"/>
    </ligand>
</feature>
<dbReference type="SFLD" id="SFLDF00027">
    <property type="entry name" value="p-type_atpase"/>
    <property type="match status" value="1"/>
</dbReference>
<evidence type="ECO:0000313" key="20">
    <source>
        <dbReference type="Proteomes" id="UP000077202"/>
    </source>
</evidence>
<feature type="transmembrane region" description="Helical" evidence="15">
    <location>
        <begin position="1380"/>
        <end position="1398"/>
    </location>
</feature>
<feature type="transmembrane region" description="Helical" evidence="15">
    <location>
        <begin position="1491"/>
        <end position="1513"/>
    </location>
</feature>
<dbReference type="NCBIfam" id="TIGR01652">
    <property type="entry name" value="ATPase-Plipid"/>
    <property type="match status" value="1"/>
</dbReference>
<feature type="binding site" evidence="13">
    <location>
        <position position="1290"/>
    </location>
    <ligand>
        <name>ATP</name>
        <dbReference type="ChEBI" id="CHEBI:30616"/>
    </ligand>
</feature>
<evidence type="ECO:0000313" key="19">
    <source>
        <dbReference type="EMBL" id="OAE22588.1"/>
    </source>
</evidence>
<dbReference type="Pfam" id="PF16209">
    <property type="entry name" value="PhoLip_ATPase_N"/>
    <property type="match status" value="1"/>
</dbReference>
<evidence type="ECO:0000256" key="3">
    <source>
        <dbReference type="ARBA" id="ARBA00022692"/>
    </source>
</evidence>
<dbReference type="Proteomes" id="UP000077202">
    <property type="component" value="Unassembled WGS sequence"/>
</dbReference>
<evidence type="ECO:0000256" key="13">
    <source>
        <dbReference type="PIRSR" id="PIRSR606539-2"/>
    </source>
</evidence>
<comment type="similarity">
    <text evidence="2 15">Belongs to the cation transport ATPase (P-type) (TC 3.A.3) family. Type IV subfamily.</text>
</comment>
<dbReference type="FunFam" id="3.40.50.1000:FF:000014">
    <property type="entry name" value="Phospholipid-transporting ATPase"/>
    <property type="match status" value="1"/>
</dbReference>
<evidence type="ECO:0000259" key="17">
    <source>
        <dbReference type="Pfam" id="PF16209"/>
    </source>
</evidence>
<feature type="transmembrane region" description="Helical" evidence="15">
    <location>
        <begin position="1349"/>
        <end position="1368"/>
    </location>
</feature>
<dbReference type="Gene3D" id="3.40.1110.10">
    <property type="entry name" value="Calcium-transporting ATPase, cytoplasmic domain N"/>
    <property type="match status" value="2"/>
</dbReference>
<feature type="domain" description="P-type ATPase C-terminal" evidence="18">
    <location>
        <begin position="1313"/>
        <end position="1400"/>
    </location>
</feature>
<feature type="binding site" evidence="13">
    <location>
        <position position="1261"/>
    </location>
    <ligand>
        <name>ATP</name>
        <dbReference type="ChEBI" id="CHEBI:30616"/>
    </ligand>
</feature>
<accession>A0A176VNV0</accession>
<evidence type="ECO:0000256" key="6">
    <source>
        <dbReference type="ARBA" id="ARBA00022840"/>
    </source>
</evidence>
<keyword evidence="10 15" id="KW-0472">Membrane</keyword>
<keyword evidence="8 15" id="KW-1278">Translocase</keyword>
<dbReference type="SUPFAM" id="SSF81653">
    <property type="entry name" value="Calcium ATPase, transduction domain A"/>
    <property type="match status" value="1"/>
</dbReference>
<evidence type="ECO:0000256" key="10">
    <source>
        <dbReference type="ARBA" id="ARBA00023136"/>
    </source>
</evidence>